<name>W9YUY4_FUSOX</name>
<protein>
    <submittedName>
        <fullName evidence="1">Uncharacterized protein</fullName>
    </submittedName>
</protein>
<proteinExistence type="predicted"/>
<gene>
    <name evidence="1" type="ORF">FOMG_19836</name>
</gene>
<sequence>MLYVRVHMINDSLAFLHLGRSTRVIPDMTIRALTTQTTEPSSGDPTDPEEEIYRSETVAIEPRVLNLVATDSTWARIADAWRRAGNVRLASSREV</sequence>
<evidence type="ECO:0000313" key="1">
    <source>
        <dbReference type="EMBL" id="EXK23384.1"/>
    </source>
</evidence>
<organism evidence="1">
    <name type="scientific">Fusarium oxysporum f. sp. melonis 26406</name>
    <dbReference type="NCBI Taxonomy" id="1089452"/>
    <lineage>
        <taxon>Eukaryota</taxon>
        <taxon>Fungi</taxon>
        <taxon>Dikarya</taxon>
        <taxon>Ascomycota</taxon>
        <taxon>Pezizomycotina</taxon>
        <taxon>Sordariomycetes</taxon>
        <taxon>Hypocreomycetidae</taxon>
        <taxon>Hypocreales</taxon>
        <taxon>Nectriaceae</taxon>
        <taxon>Fusarium</taxon>
        <taxon>Fusarium oxysporum species complex</taxon>
    </lineage>
</organism>
<dbReference type="AlphaFoldDB" id="W9YUY4"/>
<reference evidence="1" key="1">
    <citation type="submission" date="2012-04" db="EMBL/GenBank/DDBJ databases">
        <title>The Genome Sequence of Fusarium oxysporum melonis.</title>
        <authorList>
            <consortium name="The Broad Institute Genome Sequencing Platform"/>
            <person name="Ma L.-J."/>
            <person name="Gale L.R."/>
            <person name="Schwartz D.C."/>
            <person name="Zhou S."/>
            <person name="Corby-Kistler H."/>
            <person name="Young S.K."/>
            <person name="Zeng Q."/>
            <person name="Gargeya S."/>
            <person name="Fitzgerald M."/>
            <person name="Haas B."/>
            <person name="Abouelleil A."/>
            <person name="Alvarado L."/>
            <person name="Arachchi H.M."/>
            <person name="Berlin A."/>
            <person name="Brown A."/>
            <person name="Chapman S.B."/>
            <person name="Chen Z."/>
            <person name="Dunbar C."/>
            <person name="Freedman E."/>
            <person name="Gearin G."/>
            <person name="Goldberg J."/>
            <person name="Griggs A."/>
            <person name="Gujja S."/>
            <person name="Heiman D."/>
            <person name="Howarth C."/>
            <person name="Larson L."/>
            <person name="Lui A."/>
            <person name="MacDonald P.J.P."/>
            <person name="Montmayeur A."/>
            <person name="Murphy C."/>
            <person name="Neiman D."/>
            <person name="Pearson M."/>
            <person name="Priest M."/>
            <person name="Roberts A."/>
            <person name="Saif S."/>
            <person name="Shea T."/>
            <person name="Shenoy N."/>
            <person name="Sisk P."/>
            <person name="Stolte C."/>
            <person name="Sykes S."/>
            <person name="Wortman J."/>
            <person name="Nusbaum C."/>
            <person name="Birren B."/>
        </authorList>
    </citation>
    <scope>NUCLEOTIDE SEQUENCE</scope>
    <source>
        <strain evidence="1">26406</strain>
    </source>
</reference>
<reference evidence="1" key="2">
    <citation type="submission" date="2014-02" db="EMBL/GenBank/DDBJ databases">
        <title>Annotation of the Genome Sequence of Fusarium oxysporum f. sp. melonis 26406.</title>
        <authorList>
            <consortium name="The Broad Institute Genomics Platform"/>
            <person name="Ma L.-J."/>
            <person name="Corby-Kistler H."/>
            <person name="Broz K."/>
            <person name="Gale L.R."/>
            <person name="Jonkers W."/>
            <person name="O'Donnell K."/>
            <person name="Ploetz R."/>
            <person name="Steinberg C."/>
            <person name="Schwartz D.C."/>
            <person name="VanEtten H."/>
            <person name="Zhou S."/>
            <person name="Young S.K."/>
            <person name="Zeng Q."/>
            <person name="Gargeya S."/>
            <person name="Fitzgerald M."/>
            <person name="Abouelleil A."/>
            <person name="Alvarado L."/>
            <person name="Chapman S.B."/>
            <person name="Gainer-Dewar J."/>
            <person name="Goldberg J."/>
            <person name="Griggs A."/>
            <person name="Gujja S."/>
            <person name="Hansen M."/>
            <person name="Howarth C."/>
            <person name="Imamovic A."/>
            <person name="Ireland A."/>
            <person name="Larimer J."/>
            <person name="McCowan C."/>
            <person name="Murphy C."/>
            <person name="Pearson M."/>
            <person name="Poon T.W."/>
            <person name="Priest M."/>
            <person name="Roberts A."/>
            <person name="Saif S."/>
            <person name="Shea T."/>
            <person name="Sykes S."/>
            <person name="Wortman J."/>
            <person name="Nusbaum C."/>
            <person name="Birren B."/>
        </authorList>
    </citation>
    <scope>NUCLEOTIDE SEQUENCE</scope>
    <source>
        <strain evidence="1">26406</strain>
    </source>
</reference>
<dbReference type="EMBL" id="KI980954">
    <property type="protein sequence ID" value="EXK23384.1"/>
    <property type="molecule type" value="Genomic_DNA"/>
</dbReference>
<dbReference type="Proteomes" id="UP000030703">
    <property type="component" value="Unassembled WGS sequence"/>
</dbReference>
<accession>W9YUY4</accession>
<dbReference type="HOGENOM" id="CLU_2372896_0_0_1"/>
<dbReference type="VEuPathDB" id="FungiDB:FOMG_19836"/>